<comment type="similarity">
    <text evidence="2">Belongs to the amidase family.</text>
</comment>
<dbReference type="InterPro" id="IPR036928">
    <property type="entry name" value="AS_sf"/>
</dbReference>
<comment type="function">
    <text evidence="1">Hydrolyzes indole-3-acetamide (IAM) into indole-3-acetic acid (IAA).</text>
</comment>
<comment type="caution">
    <text evidence="5">The sequence shown here is derived from an EMBL/GenBank/DDBJ whole genome shotgun (WGS) entry which is preliminary data.</text>
</comment>
<dbReference type="Pfam" id="PF01425">
    <property type="entry name" value="Amidase"/>
    <property type="match status" value="1"/>
</dbReference>
<dbReference type="InterPro" id="IPR020556">
    <property type="entry name" value="Amidase_CS"/>
</dbReference>
<dbReference type="GO" id="GO:0003824">
    <property type="term" value="F:catalytic activity"/>
    <property type="evidence" value="ECO:0007669"/>
    <property type="project" value="InterPro"/>
</dbReference>
<dbReference type="SUPFAM" id="SSF75304">
    <property type="entry name" value="Amidase signature (AS) enzymes"/>
    <property type="match status" value="1"/>
</dbReference>
<dbReference type="Proteomes" id="UP000619295">
    <property type="component" value="Unassembled WGS sequence"/>
</dbReference>
<dbReference type="PROSITE" id="PS00571">
    <property type="entry name" value="AMIDASES"/>
    <property type="match status" value="1"/>
</dbReference>
<reference evidence="5" key="1">
    <citation type="submission" date="2020-09" db="EMBL/GenBank/DDBJ databases">
        <title>Bosea spartocytisi sp. nov. a root nodule endophyte of Spartocytisus supranubius in the high mountain ecosystem fo the Teide National Park (Canary Islands, Spain).</title>
        <authorList>
            <person name="Pulido-Suarez L."/>
            <person name="Peix A."/>
            <person name="Igual J.M."/>
            <person name="Socas-Perez N."/>
            <person name="Velazquez E."/>
            <person name="Flores-Felix J.D."/>
            <person name="Leon-Barrios M."/>
        </authorList>
    </citation>
    <scope>NUCLEOTIDE SEQUENCE</scope>
    <source>
        <strain evidence="5">SSUT16</strain>
    </source>
</reference>
<dbReference type="PANTHER" id="PTHR11895">
    <property type="entry name" value="TRANSAMIDASE"/>
    <property type="match status" value="1"/>
</dbReference>
<gene>
    <name evidence="5" type="ORF">IED13_02125</name>
</gene>
<protein>
    <recommendedName>
        <fullName evidence="3">Indoleacetamide hydrolase</fullName>
    </recommendedName>
</protein>
<dbReference type="AlphaFoldDB" id="A0A927HWL5"/>
<evidence type="ECO:0000256" key="1">
    <source>
        <dbReference type="ARBA" id="ARBA00003871"/>
    </source>
</evidence>
<dbReference type="PANTHER" id="PTHR11895:SF7">
    <property type="entry name" value="GLUTAMYL-TRNA(GLN) AMIDOTRANSFERASE SUBUNIT A, MITOCHONDRIAL"/>
    <property type="match status" value="1"/>
</dbReference>
<evidence type="ECO:0000256" key="3">
    <source>
        <dbReference type="ARBA" id="ARBA00021874"/>
    </source>
</evidence>
<organism evidence="5 6">
    <name type="scientific">Bosea spartocytisi</name>
    <dbReference type="NCBI Taxonomy" id="2773451"/>
    <lineage>
        <taxon>Bacteria</taxon>
        <taxon>Pseudomonadati</taxon>
        <taxon>Pseudomonadota</taxon>
        <taxon>Alphaproteobacteria</taxon>
        <taxon>Hyphomicrobiales</taxon>
        <taxon>Boseaceae</taxon>
        <taxon>Bosea</taxon>
    </lineage>
</organism>
<name>A0A927HWL5_9HYPH</name>
<evidence type="ECO:0000313" key="6">
    <source>
        <dbReference type="Proteomes" id="UP000619295"/>
    </source>
</evidence>
<proteinExistence type="inferred from homology"/>
<evidence type="ECO:0000259" key="4">
    <source>
        <dbReference type="Pfam" id="PF01425"/>
    </source>
</evidence>
<dbReference type="InterPro" id="IPR000120">
    <property type="entry name" value="Amidase"/>
</dbReference>
<evidence type="ECO:0000313" key="5">
    <source>
        <dbReference type="EMBL" id="MBD3844480.1"/>
    </source>
</evidence>
<sequence length="469" mass="50219">MEAEAGTADELVEHSVLGLGRLMREGALSPVTLAQVCLDRIARHDGALNSFITVTEQRALAQAATAARELAAGIDRGPFHGIPFALKDNVDTAGILSSSHSKIFVERFPRESATVADKLEAAGGVLIGKTSTFEFAIGGPSWDLPWPPARNPWNSDYLPGGSSSGSGAAVGARFVPAAIGTDTGGSVRWPAAMCGITGLKPTYGRISRRGVHPNTYSLDHCGPMTRSVEDCAVMLAACAGHDPRDPGSIDEPVPDYLAALSGSIKGLRIGLVRHWYDEEATDEVVAAVDEAVAVLRDLGAIVETVTLDPLRDYVDAKTTISVSELFSVHEKDMRTRPQDFGKLLRSRVMVGGLVRAEDYVQAMRWRAELCSRMMVQFARFDLFVTAGWLAPADPAIPDGVDFFKKRQLVTMPFSLTGMPALNLPCGFSSGGLPLSLQFGGRPFDEATVLRAGDAYQRATAWHLAKPELA</sequence>
<dbReference type="InterPro" id="IPR023631">
    <property type="entry name" value="Amidase_dom"/>
</dbReference>
<evidence type="ECO:0000256" key="2">
    <source>
        <dbReference type="ARBA" id="ARBA00009199"/>
    </source>
</evidence>
<dbReference type="EMBL" id="JACXWY010000001">
    <property type="protein sequence ID" value="MBD3844480.1"/>
    <property type="molecule type" value="Genomic_DNA"/>
</dbReference>
<dbReference type="Gene3D" id="3.90.1300.10">
    <property type="entry name" value="Amidase signature (AS) domain"/>
    <property type="match status" value="1"/>
</dbReference>
<feature type="domain" description="Amidase" evidence="4">
    <location>
        <begin position="35"/>
        <end position="449"/>
    </location>
</feature>
<keyword evidence="6" id="KW-1185">Reference proteome</keyword>
<accession>A0A927HWL5</accession>